<accession>A0A0E9V0S0</accession>
<reference evidence="1" key="1">
    <citation type="submission" date="2014-11" db="EMBL/GenBank/DDBJ databases">
        <authorList>
            <person name="Amaro Gonzalez C."/>
        </authorList>
    </citation>
    <scope>NUCLEOTIDE SEQUENCE</scope>
</reference>
<sequence>MLIIDVPFNIVSDVMRIGVTCRSVWLRAAFGTGAHRFSTA</sequence>
<reference evidence="1" key="2">
    <citation type="journal article" date="2015" name="Fish Shellfish Immunol.">
        <title>Early steps in the European eel (Anguilla anguilla)-Vibrio vulnificus interaction in the gills: Role of the RtxA13 toxin.</title>
        <authorList>
            <person name="Callol A."/>
            <person name="Pajuelo D."/>
            <person name="Ebbesson L."/>
            <person name="Teles M."/>
            <person name="MacKenzie S."/>
            <person name="Amaro C."/>
        </authorList>
    </citation>
    <scope>NUCLEOTIDE SEQUENCE</scope>
</reference>
<dbReference type="AlphaFoldDB" id="A0A0E9V0S0"/>
<evidence type="ECO:0000313" key="1">
    <source>
        <dbReference type="EMBL" id="JAH71647.1"/>
    </source>
</evidence>
<name>A0A0E9V0S0_ANGAN</name>
<proteinExistence type="predicted"/>
<organism evidence="1">
    <name type="scientific">Anguilla anguilla</name>
    <name type="common">European freshwater eel</name>
    <name type="synonym">Muraena anguilla</name>
    <dbReference type="NCBI Taxonomy" id="7936"/>
    <lineage>
        <taxon>Eukaryota</taxon>
        <taxon>Metazoa</taxon>
        <taxon>Chordata</taxon>
        <taxon>Craniata</taxon>
        <taxon>Vertebrata</taxon>
        <taxon>Euteleostomi</taxon>
        <taxon>Actinopterygii</taxon>
        <taxon>Neopterygii</taxon>
        <taxon>Teleostei</taxon>
        <taxon>Anguilliformes</taxon>
        <taxon>Anguillidae</taxon>
        <taxon>Anguilla</taxon>
    </lineage>
</organism>
<dbReference type="EMBL" id="GBXM01036930">
    <property type="protein sequence ID" value="JAH71647.1"/>
    <property type="molecule type" value="Transcribed_RNA"/>
</dbReference>
<protein>
    <submittedName>
        <fullName evidence="1">Uncharacterized protein</fullName>
    </submittedName>
</protein>